<name>A0A1B1MR03_NPVLD</name>
<evidence type="ECO:0000313" key="1">
    <source>
        <dbReference type="EMBL" id="ANS70915.1"/>
    </source>
</evidence>
<accession>A0A1B1MR03</accession>
<organism evidence="1">
    <name type="scientific">Lymantria dispar multicapsid nuclear polyhedrosis virus</name>
    <name type="common">LdMNPV</name>
    <dbReference type="NCBI Taxonomy" id="10449"/>
    <lineage>
        <taxon>Viruses</taxon>
        <taxon>Viruses incertae sedis</taxon>
        <taxon>Naldaviricetes</taxon>
        <taxon>Lefavirales</taxon>
        <taxon>Baculoviridae</taxon>
        <taxon>Alphabaculovirus</taxon>
        <taxon>Alphabaculovirus lydisparis</taxon>
    </lineage>
</organism>
<proteinExistence type="predicted"/>
<dbReference type="Pfam" id="PF04786">
    <property type="entry name" value="Baculo_DNA_bind"/>
    <property type="match status" value="1"/>
</dbReference>
<dbReference type="EMBL" id="KU377538">
    <property type="protein sequence ID" value="ANS70915.1"/>
    <property type="molecule type" value="Genomic_DNA"/>
</dbReference>
<organismHost>
    <name type="scientific">Lepidoptera</name>
    <name type="common">moths &amp; butterflies</name>
    <dbReference type="NCBI Taxonomy" id="7088"/>
</organismHost>
<dbReference type="InterPro" id="IPR006871">
    <property type="entry name" value="ssDNA-bd_baculovirus"/>
</dbReference>
<reference evidence="1" key="1">
    <citation type="journal article" date="2016" name="J. Invertebr. Pathol.">
        <title>An alphabaculovirus isolated from dead Lymantria dispar larvae shows high genetic similarity to baculovirus previously isolated from Lymantria monacha - An example of adaptation to a new host.</title>
        <authorList>
            <person name="Rabalski L."/>
            <person name="Krejmer-Rabalska M."/>
            <person name="Skrzecz I."/>
            <person name="Wasag B."/>
            <person name="Szewczyk B."/>
        </authorList>
    </citation>
    <scope>NUCLEOTIDE SEQUENCE</scope>
    <source>
        <strain evidence="1">BNP</strain>
    </source>
</reference>
<protein>
    <submittedName>
        <fullName evidence="1">DNA binding protein-2</fullName>
    </submittedName>
</protein>
<sequence>MATMDGRSCRSPGVHTWCEKFVHELHCNRNDKSVVCDSPFNGLDESLARWRIKCVPSSCRIDDNPFAGAKLVASKNTDDDENALWYRLCTASAATNKKFSVFDPVVVELRADAYKIHWPRWQLLYKHCLSDLVEEHDGAGGGNNWSLEDCAFVERPDKQNVTARTMLARKFFAIRRADNLPLYVSGDLLTKVRARAIEPCELDAAFASRRLVNAYMLSSVDGIVKSRNVVELQSIDKNNKTYKYITFLPMIKPIAFFIIEE</sequence>